<reference evidence="2" key="2">
    <citation type="submission" date="2010-05" db="EMBL/GenBank/DDBJ databases">
        <authorList>
            <person name="Almeida L.G."/>
            <person name="Nicolas M.F."/>
            <person name="Souza R.C."/>
            <person name="Vasconcelos A.T.R."/>
        </authorList>
    </citation>
    <scope>NUCLEOTIDE SEQUENCE</scope>
</reference>
<evidence type="ECO:0000256" key="1">
    <source>
        <dbReference type="SAM" id="MobiDB-lite"/>
    </source>
</evidence>
<sequence>MATSKEDRIGTSSDAVNDMDSSSAVSVEITSTPVSIGRHANTSIFDTYANQYYDKVPFTQQPPHRLGQ</sequence>
<dbReference type="AlphaFoldDB" id="W5JN52"/>
<accession>W5JN52</accession>
<evidence type="ECO:0000313" key="3">
    <source>
        <dbReference type="EnsemblMetazoa" id="ADAC003941-PA"/>
    </source>
</evidence>
<dbReference type="EMBL" id="ADMH02001048">
    <property type="protein sequence ID" value="ETN64320.1"/>
    <property type="molecule type" value="Genomic_DNA"/>
</dbReference>
<dbReference type="EnsemblMetazoa" id="ADAC003941-RA">
    <property type="protein sequence ID" value="ADAC003941-PA"/>
    <property type="gene ID" value="ADAC003941"/>
</dbReference>
<dbReference type="VEuPathDB" id="VectorBase:ADAC003941"/>
<proteinExistence type="predicted"/>
<dbReference type="HOGENOM" id="CLU_2796022_0_0_1"/>
<organism evidence="2">
    <name type="scientific">Anopheles darlingi</name>
    <name type="common">Mosquito</name>
    <dbReference type="NCBI Taxonomy" id="43151"/>
    <lineage>
        <taxon>Eukaryota</taxon>
        <taxon>Metazoa</taxon>
        <taxon>Ecdysozoa</taxon>
        <taxon>Arthropoda</taxon>
        <taxon>Hexapoda</taxon>
        <taxon>Insecta</taxon>
        <taxon>Pterygota</taxon>
        <taxon>Neoptera</taxon>
        <taxon>Endopterygota</taxon>
        <taxon>Diptera</taxon>
        <taxon>Nematocera</taxon>
        <taxon>Culicoidea</taxon>
        <taxon>Culicidae</taxon>
        <taxon>Anophelinae</taxon>
        <taxon>Anopheles</taxon>
    </lineage>
</organism>
<feature type="region of interest" description="Disordered" evidence="1">
    <location>
        <begin position="1"/>
        <end position="26"/>
    </location>
</feature>
<name>W5JN52_ANODA</name>
<dbReference type="VEuPathDB" id="VectorBase:ADAR2_009548"/>
<gene>
    <name evidence="2" type="ORF">AND_003941</name>
</gene>
<protein>
    <submittedName>
        <fullName evidence="2 3">Uncharacterized protein</fullName>
    </submittedName>
</protein>
<reference evidence="2 4" key="1">
    <citation type="journal article" date="2010" name="BMC Genomics">
        <title>Combination of measures distinguishes pre-miRNAs from other stem-loops in the genome of the newly sequenced Anopheles darlingi.</title>
        <authorList>
            <person name="Mendes N.D."/>
            <person name="Freitas A.T."/>
            <person name="Vasconcelos A.T."/>
            <person name="Sagot M.F."/>
        </authorList>
    </citation>
    <scope>NUCLEOTIDE SEQUENCE</scope>
</reference>
<evidence type="ECO:0000313" key="4">
    <source>
        <dbReference type="Proteomes" id="UP000000673"/>
    </source>
</evidence>
<reference evidence="3" key="4">
    <citation type="submission" date="2015-06" db="UniProtKB">
        <authorList>
            <consortium name="EnsemblMetazoa"/>
        </authorList>
    </citation>
    <scope>IDENTIFICATION</scope>
</reference>
<dbReference type="Proteomes" id="UP000000673">
    <property type="component" value="Unassembled WGS sequence"/>
</dbReference>
<reference evidence="2" key="3">
    <citation type="journal article" date="2013" name="Nucleic Acids Res.">
        <title>The genome of Anopheles darlingi, the main neotropical malaria vector.</title>
        <authorList>
            <person name="Marinotti O."/>
            <person name="Cerqueira G.C."/>
            <person name="de Almeida L.G."/>
            <person name="Ferro M.I."/>
            <person name="Loreto E.L."/>
            <person name="Zaha A."/>
            <person name="Teixeira S.M."/>
            <person name="Wespiser A.R."/>
            <person name="Almeida E Silva A."/>
            <person name="Schlindwein A.D."/>
            <person name="Pacheco A.C."/>
            <person name="Silva A.L."/>
            <person name="Graveley B.R."/>
            <person name="Walenz B.P."/>
            <person name="Lima Bde A."/>
            <person name="Ribeiro C.A."/>
            <person name="Nunes-Silva C.G."/>
            <person name="de Carvalho C.R."/>
            <person name="Soares C.M."/>
            <person name="de Menezes C.B."/>
            <person name="Matiolli C."/>
            <person name="Caffrey D."/>
            <person name="Araujo D.A."/>
            <person name="de Oliveira D.M."/>
            <person name="Golenbock D."/>
            <person name="Grisard E.C."/>
            <person name="Fantinatti-Garboggini F."/>
            <person name="de Carvalho F.M."/>
            <person name="Barcellos F.G."/>
            <person name="Prosdocimi F."/>
            <person name="May G."/>
            <person name="Azevedo Junior G.M."/>
            <person name="Guimaraes G.M."/>
            <person name="Goldman G.H."/>
            <person name="Padilha I.Q."/>
            <person name="Batista Jda S."/>
            <person name="Ferro J.A."/>
            <person name="Ribeiro J.M."/>
            <person name="Fietto J.L."/>
            <person name="Dabbas K.M."/>
            <person name="Cerdeira L."/>
            <person name="Agnez-Lima L.F."/>
            <person name="Brocchi M."/>
            <person name="de Carvalho M.O."/>
            <person name="Teixeira Mde M."/>
            <person name="Diniz Maia Mde M."/>
            <person name="Goldman M.H."/>
            <person name="Cruz Schneider M.P."/>
            <person name="Felipe M.S."/>
            <person name="Hungria M."/>
            <person name="Nicolas M.F."/>
            <person name="Pereira M."/>
            <person name="Montes M.A."/>
            <person name="Cantao M.E."/>
            <person name="Vincentz M."/>
            <person name="Rafael M.S."/>
            <person name="Silverman N."/>
            <person name="Stoco P.H."/>
            <person name="Souza R.C."/>
            <person name="Vicentini R."/>
            <person name="Gazzinelli R.T."/>
            <person name="Neves Rde O."/>
            <person name="Silva R."/>
            <person name="Astolfi-Filho S."/>
            <person name="Maciel T.E."/>
            <person name="Urmenyi T.P."/>
            <person name="Tadei W.P."/>
            <person name="Camargo E.P."/>
            <person name="de Vasconcelos A.T."/>
        </authorList>
    </citation>
    <scope>NUCLEOTIDE SEQUENCE</scope>
</reference>
<keyword evidence="4" id="KW-1185">Reference proteome</keyword>
<feature type="compositionally biased region" description="Polar residues" evidence="1">
    <location>
        <begin position="10"/>
        <end position="26"/>
    </location>
</feature>
<evidence type="ECO:0000313" key="2">
    <source>
        <dbReference type="EMBL" id="ETN64320.1"/>
    </source>
</evidence>